<evidence type="ECO:0000313" key="3">
    <source>
        <dbReference type="Proteomes" id="UP000723714"/>
    </source>
</evidence>
<dbReference type="Pfam" id="PF04397">
    <property type="entry name" value="LytTR"/>
    <property type="match status" value="1"/>
</dbReference>
<dbReference type="InterPro" id="IPR046947">
    <property type="entry name" value="LytR-like"/>
</dbReference>
<dbReference type="GO" id="GO:0003677">
    <property type="term" value="F:DNA binding"/>
    <property type="evidence" value="ECO:0007669"/>
    <property type="project" value="UniProtKB-KW"/>
</dbReference>
<dbReference type="PANTHER" id="PTHR37299">
    <property type="entry name" value="TRANSCRIPTIONAL REGULATOR-RELATED"/>
    <property type="match status" value="1"/>
</dbReference>
<keyword evidence="3" id="KW-1185">Reference proteome</keyword>
<dbReference type="PROSITE" id="PS50930">
    <property type="entry name" value="HTH_LYTTR"/>
    <property type="match status" value="1"/>
</dbReference>
<dbReference type="InterPro" id="IPR007492">
    <property type="entry name" value="LytTR_DNA-bd_dom"/>
</dbReference>
<dbReference type="Proteomes" id="UP000723714">
    <property type="component" value="Unassembled WGS sequence"/>
</dbReference>
<organism evidence="2 3">
    <name type="scientific">Faecalicatena faecalis</name>
    <dbReference type="NCBI Taxonomy" id="2726362"/>
    <lineage>
        <taxon>Bacteria</taxon>
        <taxon>Bacillati</taxon>
        <taxon>Bacillota</taxon>
        <taxon>Clostridia</taxon>
        <taxon>Lachnospirales</taxon>
        <taxon>Lachnospiraceae</taxon>
        <taxon>Faecalicatena</taxon>
    </lineage>
</organism>
<gene>
    <name evidence="2" type="ORF">HGO97_006605</name>
</gene>
<protein>
    <submittedName>
        <fullName evidence="2">LytTR family transcriptional regulator DNA-binding domain-containing protein</fullName>
    </submittedName>
</protein>
<sequence length="157" mass="18778">MKINEYMDTAIKEDRIDYYYRRRTNEVHEILDLLRKYNHKLIGKSDHGEIIFSLNDVYYFESVDKKTFACLKNEVLKIEVRLSELENAYYEYGFIRVNKSMVLNIYKINSLKTELNMRVTALLDNGEKVQINRSYKSKFNLFLKTMNEGGFDNEIDN</sequence>
<dbReference type="EMBL" id="JABACJ020000004">
    <property type="protein sequence ID" value="MBU3875482.1"/>
    <property type="molecule type" value="Genomic_DNA"/>
</dbReference>
<proteinExistence type="predicted"/>
<evidence type="ECO:0000313" key="2">
    <source>
        <dbReference type="EMBL" id="MBU3875482.1"/>
    </source>
</evidence>
<keyword evidence="2" id="KW-0238">DNA-binding</keyword>
<accession>A0ABS6D1L5</accession>
<dbReference type="SMART" id="SM00850">
    <property type="entry name" value="LytTR"/>
    <property type="match status" value="1"/>
</dbReference>
<name>A0ABS6D1L5_9FIRM</name>
<reference evidence="2 3" key="1">
    <citation type="submission" date="2021-06" db="EMBL/GenBank/DDBJ databases">
        <title>Faecalicatena sp. nov. isolated from porcine feces.</title>
        <authorList>
            <person name="Oh B.S."/>
            <person name="Lee J.H."/>
        </authorList>
    </citation>
    <scope>NUCLEOTIDE SEQUENCE [LARGE SCALE GENOMIC DNA]</scope>
    <source>
        <strain evidence="2 3">AGMB00832</strain>
    </source>
</reference>
<dbReference type="RefSeq" id="WP_216240517.1">
    <property type="nucleotide sequence ID" value="NZ_JABACJ020000004.1"/>
</dbReference>
<evidence type="ECO:0000259" key="1">
    <source>
        <dbReference type="PROSITE" id="PS50930"/>
    </source>
</evidence>
<feature type="domain" description="HTH LytTR-type" evidence="1">
    <location>
        <begin position="41"/>
        <end position="145"/>
    </location>
</feature>
<comment type="caution">
    <text evidence="2">The sequence shown here is derived from an EMBL/GenBank/DDBJ whole genome shotgun (WGS) entry which is preliminary data.</text>
</comment>
<dbReference type="PANTHER" id="PTHR37299:SF4">
    <property type="entry name" value="TRANSCRIPTIONAL REGULATOR"/>
    <property type="match status" value="1"/>
</dbReference>